<dbReference type="OrthoDB" id="7837485at2"/>
<name>A0A4P6UZW2_9HYPH</name>
<proteinExistence type="predicted"/>
<evidence type="ECO:0000313" key="2">
    <source>
        <dbReference type="EMBL" id="QBK30083.1"/>
    </source>
</evidence>
<dbReference type="RefSeq" id="WP_131615785.1">
    <property type="nucleotide sequence ID" value="NZ_CP036532.1"/>
</dbReference>
<dbReference type="InterPro" id="IPR012038">
    <property type="entry name" value="UCP009471"/>
</dbReference>
<evidence type="ECO:0000259" key="1">
    <source>
        <dbReference type="Pfam" id="PF06742"/>
    </source>
</evidence>
<dbReference type="KEGG" id="rpod:E0E05_05395"/>
<evidence type="ECO:0000313" key="3">
    <source>
        <dbReference type="Proteomes" id="UP000293719"/>
    </source>
</evidence>
<dbReference type="EMBL" id="CP036532">
    <property type="protein sequence ID" value="QBK30083.1"/>
    <property type="molecule type" value="Genomic_DNA"/>
</dbReference>
<dbReference type="SUPFAM" id="SSF160935">
    <property type="entry name" value="VPA0735-like"/>
    <property type="match status" value="1"/>
</dbReference>
<dbReference type="AlphaFoldDB" id="A0A4P6UZW2"/>
<dbReference type="Pfam" id="PF06742">
    <property type="entry name" value="DUF1214"/>
    <property type="match status" value="1"/>
</dbReference>
<dbReference type="InterPro" id="IPR010621">
    <property type="entry name" value="DUF1214"/>
</dbReference>
<gene>
    <name evidence="2" type="ORF">E0E05_05395</name>
</gene>
<reference evidence="2 3" key="1">
    <citation type="journal article" date="2017" name="Int. J. Syst. Evol. Microbiol.">
        <title>Roseitalea porphyridii gen. nov., sp. nov., isolated from a red alga, and reclassification of Hoeflea suaedae Chung et al. 2013 as Pseudohoeflea suaedae gen. nov., comb. nov.</title>
        <authorList>
            <person name="Hyeon J.W."/>
            <person name="Jeong S.E."/>
            <person name="Baek K."/>
            <person name="Jeon C.O."/>
        </authorList>
    </citation>
    <scope>NUCLEOTIDE SEQUENCE [LARGE SCALE GENOMIC DNA]</scope>
    <source>
        <strain evidence="2 3">MA7-20</strain>
    </source>
</reference>
<sequence>MFRTVLTILYVLALALGLGGASAWYVTERFAGFDPLTIGQWTGSPQAGAGRADPYARARAARTSDVPLGTAEGLVLTATRDTDGAILNGACAYRIAGRAPAARLWTLRMARPGAGTIEGRPDLPSHLSSRSVLREPDGSFRIMLAPDVQPGNWLHPGHDGPIRLILTLYDTTVAANVGLADVTLPVIEEVECQA</sequence>
<dbReference type="GeneID" id="90766724"/>
<protein>
    <submittedName>
        <fullName evidence="2">DUF1214 domain-containing protein</fullName>
    </submittedName>
</protein>
<dbReference type="Gene3D" id="2.60.120.1600">
    <property type="match status" value="1"/>
</dbReference>
<keyword evidence="3" id="KW-1185">Reference proteome</keyword>
<dbReference type="Proteomes" id="UP000293719">
    <property type="component" value="Chromosome"/>
</dbReference>
<accession>A0A4P6UZW2</accession>
<feature type="domain" description="DUF1214" evidence="1">
    <location>
        <begin position="73"/>
        <end position="171"/>
    </location>
</feature>
<organism evidence="2 3">
    <name type="scientific">Roseitalea porphyridii</name>
    <dbReference type="NCBI Taxonomy" id="1852022"/>
    <lineage>
        <taxon>Bacteria</taxon>
        <taxon>Pseudomonadati</taxon>
        <taxon>Pseudomonadota</taxon>
        <taxon>Alphaproteobacteria</taxon>
        <taxon>Hyphomicrobiales</taxon>
        <taxon>Ahrensiaceae</taxon>
        <taxon>Roseitalea</taxon>
    </lineage>
</organism>
<dbReference type="PIRSF" id="PIRSF009471">
    <property type="entry name" value="UCP009471"/>
    <property type="match status" value="1"/>
</dbReference>